<proteinExistence type="predicted"/>
<reference evidence="2 3" key="1">
    <citation type="submission" date="2018-01" db="EMBL/GenBank/DDBJ databases">
        <title>Denitrification phenotypes of diverse strains of Pseudomonas stutzeri.</title>
        <authorList>
            <person name="Milligan D.A."/>
            <person name="Bergaust L."/>
            <person name="Bakken L.R."/>
            <person name="Frostegard A."/>
        </authorList>
    </citation>
    <scope>NUCLEOTIDE SEQUENCE [LARGE SCALE GENOMIC DNA]</scope>
    <source>
        <strain evidence="2 3">24a13</strain>
    </source>
</reference>
<comment type="caution">
    <text evidence="2">The sequence shown here is derived from an EMBL/GenBank/DDBJ whole genome shotgun (WGS) entry which is preliminary data.</text>
</comment>
<name>A0A2S4AU96_STUST</name>
<organism evidence="2 3">
    <name type="scientific">Stutzerimonas stutzeri</name>
    <name type="common">Pseudomonas stutzeri</name>
    <dbReference type="NCBI Taxonomy" id="316"/>
    <lineage>
        <taxon>Bacteria</taxon>
        <taxon>Pseudomonadati</taxon>
        <taxon>Pseudomonadota</taxon>
        <taxon>Gammaproteobacteria</taxon>
        <taxon>Pseudomonadales</taxon>
        <taxon>Pseudomonadaceae</taxon>
        <taxon>Stutzerimonas</taxon>
    </lineage>
</organism>
<feature type="domain" description="Fe/B12 periplasmic-binding" evidence="1">
    <location>
        <begin position="35"/>
        <end position="284"/>
    </location>
</feature>
<dbReference type="AlphaFoldDB" id="A0A2S4AU96"/>
<protein>
    <submittedName>
        <fullName evidence="2">Fe3+-hydroxamate ABC transporter substrate-binding protein</fullName>
    </submittedName>
</protein>
<dbReference type="PROSITE" id="PS50983">
    <property type="entry name" value="FE_B12_PBP"/>
    <property type="match status" value="1"/>
</dbReference>
<evidence type="ECO:0000313" key="2">
    <source>
        <dbReference type="EMBL" id="POH85061.1"/>
    </source>
</evidence>
<dbReference type="EMBL" id="PPXG01000001">
    <property type="protein sequence ID" value="POH85061.1"/>
    <property type="molecule type" value="Genomic_DNA"/>
</dbReference>
<dbReference type="PANTHER" id="PTHR30535:SF34">
    <property type="entry name" value="MOLYBDATE-BINDING PROTEIN MOLA"/>
    <property type="match status" value="1"/>
</dbReference>
<dbReference type="Pfam" id="PF01497">
    <property type="entry name" value="Peripla_BP_2"/>
    <property type="match status" value="1"/>
</dbReference>
<sequence length="295" mass="31503">MGILFVVPGYADDGFPRTVADALGRQVEIPARPQRIVAIFASNVEILDGIGAGDRIVGVESFTRYPPHIAERAKVGGRLGFSIEAIARLKADLVVMTPARQAANMVDPLQRIGIPALVLNHRDLNMVMENIRLLGTATGNESEAAQLIAGLESRIAAVRQRLQRRSPVRVYLETAASDRGTYLSVRDGTYTADILRLAGGKNALAGSTLSQVGGESVLRAAPAHIILAGPPERIDTLAKRPGWETIDAVRDGKVSAMPSALLLIPGPRVVDGVEQLARQLHPDAFGKQTTPSPRP</sequence>
<evidence type="ECO:0000313" key="3">
    <source>
        <dbReference type="Proteomes" id="UP000237068"/>
    </source>
</evidence>
<dbReference type="SUPFAM" id="SSF53807">
    <property type="entry name" value="Helical backbone' metal receptor"/>
    <property type="match status" value="1"/>
</dbReference>
<dbReference type="OrthoDB" id="9775594at2"/>
<dbReference type="Proteomes" id="UP000237068">
    <property type="component" value="Unassembled WGS sequence"/>
</dbReference>
<accession>A0A2S4AU96</accession>
<dbReference type="Gene3D" id="3.40.50.1980">
    <property type="entry name" value="Nitrogenase molybdenum iron protein domain"/>
    <property type="match status" value="2"/>
</dbReference>
<dbReference type="InterPro" id="IPR050902">
    <property type="entry name" value="ABC_Transporter_SBP"/>
</dbReference>
<gene>
    <name evidence="2" type="ORF">CXK91_02520</name>
</gene>
<evidence type="ECO:0000259" key="1">
    <source>
        <dbReference type="PROSITE" id="PS50983"/>
    </source>
</evidence>
<dbReference type="InterPro" id="IPR002491">
    <property type="entry name" value="ABC_transptr_periplasmic_BD"/>
</dbReference>
<dbReference type="PANTHER" id="PTHR30535">
    <property type="entry name" value="VITAMIN B12-BINDING PROTEIN"/>
    <property type="match status" value="1"/>
</dbReference>